<keyword evidence="2" id="KW-1185">Reference proteome</keyword>
<evidence type="ECO:0000313" key="1">
    <source>
        <dbReference type="EMBL" id="KDR76626.1"/>
    </source>
</evidence>
<accession>A0A067T0G0</accession>
<dbReference type="AlphaFoldDB" id="A0A067T0G0"/>
<dbReference type="EMBL" id="KL142378">
    <property type="protein sequence ID" value="KDR76626.1"/>
    <property type="molecule type" value="Genomic_DNA"/>
</dbReference>
<name>A0A067T0G0_GALM3</name>
<dbReference type="HOGENOM" id="CLU_1510705_0_0_1"/>
<protein>
    <submittedName>
        <fullName evidence="1">Uncharacterized protein</fullName>
    </submittedName>
</protein>
<reference evidence="2" key="1">
    <citation type="journal article" date="2014" name="Proc. Natl. Acad. Sci. U.S.A.">
        <title>Extensive sampling of basidiomycete genomes demonstrates inadequacy of the white-rot/brown-rot paradigm for wood decay fungi.</title>
        <authorList>
            <person name="Riley R."/>
            <person name="Salamov A.A."/>
            <person name="Brown D.W."/>
            <person name="Nagy L.G."/>
            <person name="Floudas D."/>
            <person name="Held B.W."/>
            <person name="Levasseur A."/>
            <person name="Lombard V."/>
            <person name="Morin E."/>
            <person name="Otillar R."/>
            <person name="Lindquist E.A."/>
            <person name="Sun H."/>
            <person name="LaButti K.M."/>
            <person name="Schmutz J."/>
            <person name="Jabbour D."/>
            <person name="Luo H."/>
            <person name="Baker S.E."/>
            <person name="Pisabarro A.G."/>
            <person name="Walton J.D."/>
            <person name="Blanchette R.A."/>
            <person name="Henrissat B."/>
            <person name="Martin F."/>
            <person name="Cullen D."/>
            <person name="Hibbett D.S."/>
            <person name="Grigoriev I.V."/>
        </authorList>
    </citation>
    <scope>NUCLEOTIDE SEQUENCE [LARGE SCALE GENOMIC DNA]</scope>
    <source>
        <strain evidence="2">CBS 339.88</strain>
    </source>
</reference>
<gene>
    <name evidence="1" type="ORF">GALMADRAFT_452435</name>
</gene>
<sequence length="178" mass="19866">MITAILFPPTRRLEELEQFISGLNPSILVPNTTIYSLHGERQGIAPHELSENNEGLHSNRPLNVQMFSDAQNVSMRDTTITNAGGDVTINHNYNSFFPLTLPWNYLPECASNVKSHVSHAGEKITRALSGWFWPSEKIAEDAVKYPPLANATVLLSKTSMYKPGIINCLVSSVRYSFF</sequence>
<proteinExistence type="predicted"/>
<organism evidence="1 2">
    <name type="scientific">Galerina marginata (strain CBS 339.88)</name>
    <dbReference type="NCBI Taxonomy" id="685588"/>
    <lineage>
        <taxon>Eukaryota</taxon>
        <taxon>Fungi</taxon>
        <taxon>Dikarya</taxon>
        <taxon>Basidiomycota</taxon>
        <taxon>Agaricomycotina</taxon>
        <taxon>Agaricomycetes</taxon>
        <taxon>Agaricomycetidae</taxon>
        <taxon>Agaricales</taxon>
        <taxon>Agaricineae</taxon>
        <taxon>Strophariaceae</taxon>
        <taxon>Galerina</taxon>
    </lineage>
</organism>
<dbReference type="Proteomes" id="UP000027222">
    <property type="component" value="Unassembled WGS sequence"/>
</dbReference>
<evidence type="ECO:0000313" key="2">
    <source>
        <dbReference type="Proteomes" id="UP000027222"/>
    </source>
</evidence>
<dbReference type="OrthoDB" id="10620274at2759"/>